<dbReference type="InterPro" id="IPR004100">
    <property type="entry name" value="ATPase_F1/V1/A1_a/bsu_N"/>
</dbReference>
<dbReference type="SMART" id="SM00382">
    <property type="entry name" value="AAA"/>
    <property type="match status" value="1"/>
</dbReference>
<protein>
    <submittedName>
        <fullName evidence="10">EscN/YscN/HrcN family type III secretion system ATPase</fullName>
    </submittedName>
</protein>
<evidence type="ECO:0000313" key="11">
    <source>
        <dbReference type="Proteomes" id="UP001162891"/>
    </source>
</evidence>
<evidence type="ECO:0000256" key="6">
    <source>
        <dbReference type="ARBA" id="ARBA00022927"/>
    </source>
</evidence>
<evidence type="ECO:0000256" key="1">
    <source>
        <dbReference type="ARBA" id="ARBA00004496"/>
    </source>
</evidence>
<keyword evidence="4" id="KW-0547">Nucleotide-binding</keyword>
<gene>
    <name evidence="10" type="ORF">AMOR_54440</name>
</gene>
<dbReference type="PROSITE" id="PS00152">
    <property type="entry name" value="ATPASE_ALPHA_BETA"/>
    <property type="match status" value="1"/>
</dbReference>
<keyword evidence="5" id="KW-0067">ATP-binding</keyword>
<dbReference type="InterPro" id="IPR020003">
    <property type="entry name" value="ATPase_a/bsu_AS"/>
</dbReference>
<evidence type="ECO:0000259" key="9">
    <source>
        <dbReference type="SMART" id="SM00382"/>
    </source>
</evidence>
<dbReference type="InterPro" id="IPR003593">
    <property type="entry name" value="AAA+_ATPase"/>
</dbReference>
<dbReference type="NCBIfam" id="TIGR01026">
    <property type="entry name" value="fliI_yscN"/>
    <property type="match status" value="1"/>
</dbReference>
<dbReference type="Gene3D" id="3.40.50.12240">
    <property type="match status" value="1"/>
</dbReference>
<sequence length="435" mass="45065">MTLDLGPLRTALAAAEPLPLRGRVTRLAGMVVEAAVAGVRTGDAVEIARPGRAPLLAEVVGLREDRAVLVPLGEPVGVGSDSEVVPTGAPLAIRAGEALLGRILDGLGRPIDGRPLPAGLEEWPVERPAPDPLERRPVAVPLSLGVRVLDGLLTAGEGQRLGLFAGSGVGKSSLLAQIARSARADACVVCLVGERGREVREFVEGALGPEGLARSVVVVATSDAPALVRLRAAHVATAVAEWLADQGRSVLFLLDSVTRYARALREVGLAAGEPPARQGYPASVFSALPRLLERTGNRARGGITALYTVLVAGGDMEEPIADEVRGILDGHVVLDRRLAAAGRFPAVDPLQSVSRVMPAVAAPGHLAAAARLRALLAAHERVRDLVALGAYRAGGDAEADAALERLPHIEAFLRQGAGEATPLEETVARLEALVA</sequence>
<dbReference type="Proteomes" id="UP001162891">
    <property type="component" value="Chromosome"/>
</dbReference>
<dbReference type="Pfam" id="PF18269">
    <property type="entry name" value="T3SS_ATPase_C"/>
    <property type="match status" value="1"/>
</dbReference>
<organism evidence="10 11">
    <name type="scientific">Anaeromyxobacter oryzae</name>
    <dbReference type="NCBI Taxonomy" id="2918170"/>
    <lineage>
        <taxon>Bacteria</taxon>
        <taxon>Pseudomonadati</taxon>
        <taxon>Myxococcota</taxon>
        <taxon>Myxococcia</taxon>
        <taxon>Myxococcales</taxon>
        <taxon>Cystobacterineae</taxon>
        <taxon>Anaeromyxobacteraceae</taxon>
        <taxon>Anaeromyxobacter</taxon>
    </lineage>
</organism>
<reference evidence="11" key="1">
    <citation type="journal article" date="2022" name="Int. J. Syst. Evol. Microbiol.">
        <title>Anaeromyxobacter oryzae sp. nov., Anaeromyxobacter diazotrophicus sp. nov. and Anaeromyxobacter paludicola sp. nov., isolated from paddy soils.</title>
        <authorList>
            <person name="Itoh H."/>
            <person name="Xu Z."/>
            <person name="Mise K."/>
            <person name="Masuda Y."/>
            <person name="Ushijima N."/>
            <person name="Hayakawa C."/>
            <person name="Shiratori Y."/>
            <person name="Senoo K."/>
        </authorList>
    </citation>
    <scope>NUCLEOTIDE SEQUENCE [LARGE SCALE GENOMIC DNA]</scope>
    <source>
        <strain evidence="11">Red232</strain>
    </source>
</reference>
<keyword evidence="2" id="KW-0813">Transport</keyword>
<keyword evidence="6" id="KW-0653">Protein transport</keyword>
<dbReference type="InterPro" id="IPR050053">
    <property type="entry name" value="ATPase_alpha/beta_chains"/>
</dbReference>
<evidence type="ECO:0000256" key="5">
    <source>
        <dbReference type="ARBA" id="ARBA00022840"/>
    </source>
</evidence>
<comment type="catalytic activity">
    <reaction evidence="8">
        <text>ATP + H2O + cellular proteinSide 1 = ADP + phosphate + cellular proteinSide 2.</text>
        <dbReference type="EC" id="7.4.2.8"/>
    </reaction>
</comment>
<name>A0ABN6N3M1_9BACT</name>
<dbReference type="EMBL" id="AP025591">
    <property type="protein sequence ID" value="BDG06448.1"/>
    <property type="molecule type" value="Genomic_DNA"/>
</dbReference>
<dbReference type="SUPFAM" id="SSF52540">
    <property type="entry name" value="P-loop containing nucleoside triphosphate hydrolases"/>
    <property type="match status" value="1"/>
</dbReference>
<evidence type="ECO:0000256" key="8">
    <source>
        <dbReference type="ARBA" id="ARBA00034006"/>
    </source>
</evidence>
<evidence type="ECO:0000256" key="7">
    <source>
        <dbReference type="ARBA" id="ARBA00022967"/>
    </source>
</evidence>
<keyword evidence="3" id="KW-0963">Cytoplasm</keyword>
<evidence type="ECO:0000256" key="3">
    <source>
        <dbReference type="ARBA" id="ARBA00022490"/>
    </source>
</evidence>
<comment type="subcellular location">
    <subcellularLocation>
        <location evidence="1">Cytoplasm</location>
    </subcellularLocation>
</comment>
<dbReference type="PANTHER" id="PTHR15184">
    <property type="entry name" value="ATP SYNTHASE"/>
    <property type="match status" value="1"/>
</dbReference>
<dbReference type="InterPro" id="IPR005714">
    <property type="entry name" value="ATPase_T3SS_FliI/YscN"/>
</dbReference>
<evidence type="ECO:0000256" key="4">
    <source>
        <dbReference type="ARBA" id="ARBA00022741"/>
    </source>
</evidence>
<dbReference type="InterPro" id="IPR027417">
    <property type="entry name" value="P-loop_NTPase"/>
</dbReference>
<dbReference type="PANTHER" id="PTHR15184:SF9">
    <property type="entry name" value="SPI-1 TYPE 3 SECRETION SYSTEM ATPASE"/>
    <property type="match status" value="1"/>
</dbReference>
<evidence type="ECO:0000256" key="2">
    <source>
        <dbReference type="ARBA" id="ARBA00022448"/>
    </source>
</evidence>
<dbReference type="InterPro" id="IPR040627">
    <property type="entry name" value="T3SS_ATPase_C"/>
</dbReference>
<evidence type="ECO:0000313" key="10">
    <source>
        <dbReference type="EMBL" id="BDG06448.1"/>
    </source>
</evidence>
<dbReference type="Pfam" id="PF02874">
    <property type="entry name" value="ATP-synt_ab_N"/>
    <property type="match status" value="1"/>
</dbReference>
<keyword evidence="11" id="KW-1185">Reference proteome</keyword>
<keyword evidence="7" id="KW-1278">Translocase</keyword>
<dbReference type="RefSeq" id="WP_318653839.1">
    <property type="nucleotide sequence ID" value="NZ_AP025591.1"/>
</dbReference>
<dbReference type="CDD" id="cd01136">
    <property type="entry name" value="ATPase_flagellum-secretory_path_III"/>
    <property type="match status" value="1"/>
</dbReference>
<proteinExistence type="predicted"/>
<dbReference type="Pfam" id="PF00006">
    <property type="entry name" value="ATP-synt_ab"/>
    <property type="match status" value="1"/>
</dbReference>
<feature type="domain" description="AAA+ ATPase" evidence="9">
    <location>
        <begin position="157"/>
        <end position="338"/>
    </location>
</feature>
<dbReference type="InterPro" id="IPR000194">
    <property type="entry name" value="ATPase_F1/V1/A1_a/bsu_nucl-bd"/>
</dbReference>
<accession>A0ABN6N3M1</accession>